<dbReference type="PROSITE" id="PS00018">
    <property type="entry name" value="EF_HAND_1"/>
    <property type="match status" value="1"/>
</dbReference>
<dbReference type="InterPro" id="IPR001314">
    <property type="entry name" value="Peptidase_S1A"/>
</dbReference>
<evidence type="ECO:0000256" key="1">
    <source>
        <dbReference type="ARBA" id="ARBA00004613"/>
    </source>
</evidence>
<dbReference type="InterPro" id="IPR018247">
    <property type="entry name" value="EF_Hand_1_Ca_BS"/>
</dbReference>
<dbReference type="InterPro" id="IPR009003">
    <property type="entry name" value="Peptidase_S1_PA"/>
</dbReference>
<evidence type="ECO:0000313" key="6">
    <source>
        <dbReference type="EMBL" id="ETR65486.1"/>
    </source>
</evidence>
<dbReference type="PRINTS" id="PR00722">
    <property type="entry name" value="CHYMOTRYPSIN"/>
</dbReference>
<dbReference type="Pfam" id="PF00089">
    <property type="entry name" value="Trypsin"/>
    <property type="match status" value="1"/>
</dbReference>
<dbReference type="PROSITE" id="PS00134">
    <property type="entry name" value="TRYPSIN_HIS"/>
    <property type="match status" value="1"/>
</dbReference>
<dbReference type="CDD" id="cd00190">
    <property type="entry name" value="Tryp_SPc"/>
    <property type="match status" value="1"/>
</dbReference>
<dbReference type="SMART" id="SM00020">
    <property type="entry name" value="Tryp_SPc"/>
    <property type="match status" value="1"/>
</dbReference>
<dbReference type="GO" id="GO:0005576">
    <property type="term" value="C:extracellular region"/>
    <property type="evidence" value="ECO:0007669"/>
    <property type="project" value="UniProtKB-SubCell"/>
</dbReference>
<dbReference type="GO" id="GO:0006508">
    <property type="term" value="P:proteolysis"/>
    <property type="evidence" value="ECO:0007669"/>
    <property type="project" value="UniProtKB-KW"/>
</dbReference>
<sequence>MHSNRIVNGIPAIEEAWLWMVSLIYSDSSETTYRHFCGGTLIHSNWVVTAAHCVVSQSALNIEVIVNTTSLEGGTGERIGVNTIIVHPNYNAYTYDSDIALIKLKKSAPASPIQRISSNIDLTDKMAIVTGWGKLSEDSDQYSTILYQADVPIVSDRSCKEAYSVSDISENMICAGYENGLKDSCKGDSGGPLVVNDQGVWKIVGIVSWSEGCAKPGFYGVYTRISQFNDFIESYVNPVSVHGDIDQNGVVNIIDVLMILNHAAIF</sequence>
<evidence type="ECO:0000256" key="3">
    <source>
        <dbReference type="ARBA" id="ARBA00023157"/>
    </source>
</evidence>
<keyword evidence="4" id="KW-0378">Hydrolase</keyword>
<comment type="subcellular location">
    <subcellularLocation>
        <location evidence="1">Secreted</location>
    </subcellularLocation>
</comment>
<proteinExistence type="predicted"/>
<name>A0A1V1NSM5_9BACT</name>
<dbReference type="InterPro" id="IPR001254">
    <property type="entry name" value="Trypsin_dom"/>
</dbReference>
<dbReference type="PROSITE" id="PS50240">
    <property type="entry name" value="TRYPSIN_DOM"/>
    <property type="match status" value="1"/>
</dbReference>
<dbReference type="AlphaFoldDB" id="A0A1V1NSM5"/>
<gene>
    <name evidence="6" type="ORF">OMM_06033</name>
</gene>
<dbReference type="InterPro" id="IPR043504">
    <property type="entry name" value="Peptidase_S1_PA_chymotrypsin"/>
</dbReference>
<reference evidence="7" key="1">
    <citation type="submission" date="2012-11" db="EMBL/GenBank/DDBJ databases">
        <authorList>
            <person name="Lucero-Rivera Y.E."/>
            <person name="Tovar-Ramirez D."/>
        </authorList>
    </citation>
    <scope>NUCLEOTIDE SEQUENCE [LARGE SCALE GENOMIC DNA]</scope>
    <source>
        <strain evidence="7">Araruama</strain>
    </source>
</reference>
<dbReference type="PANTHER" id="PTHR24252">
    <property type="entry name" value="ACROSIN-RELATED"/>
    <property type="match status" value="1"/>
</dbReference>
<dbReference type="InterPro" id="IPR033116">
    <property type="entry name" value="TRYPSIN_SER"/>
</dbReference>
<dbReference type="GO" id="GO:0051604">
    <property type="term" value="P:protein maturation"/>
    <property type="evidence" value="ECO:0007669"/>
    <property type="project" value="UniProtKB-ARBA"/>
</dbReference>
<accession>A0A1V1NSM5</accession>
<evidence type="ECO:0000313" key="7">
    <source>
        <dbReference type="Proteomes" id="UP000189670"/>
    </source>
</evidence>
<keyword evidence="2" id="KW-0964">Secreted</keyword>
<comment type="caution">
    <text evidence="6">The sequence shown here is derived from an EMBL/GenBank/DDBJ whole genome shotgun (WGS) entry which is preliminary data.</text>
</comment>
<organism evidence="6 7">
    <name type="scientific">Candidatus Magnetoglobus multicellularis str. Araruama</name>
    <dbReference type="NCBI Taxonomy" id="890399"/>
    <lineage>
        <taxon>Bacteria</taxon>
        <taxon>Pseudomonadati</taxon>
        <taxon>Thermodesulfobacteriota</taxon>
        <taxon>Desulfobacteria</taxon>
        <taxon>Desulfobacterales</taxon>
        <taxon>Desulfobacteraceae</taxon>
        <taxon>Candidatus Magnetoglobus</taxon>
    </lineage>
</organism>
<keyword evidence="3" id="KW-1015">Disulfide bond</keyword>
<dbReference type="InterPro" id="IPR018114">
    <property type="entry name" value="TRYPSIN_HIS"/>
</dbReference>
<dbReference type="GO" id="GO:0004252">
    <property type="term" value="F:serine-type endopeptidase activity"/>
    <property type="evidence" value="ECO:0007669"/>
    <property type="project" value="InterPro"/>
</dbReference>
<keyword evidence="4" id="KW-0645">Protease</keyword>
<evidence type="ECO:0000256" key="4">
    <source>
        <dbReference type="RuleBase" id="RU363034"/>
    </source>
</evidence>
<dbReference type="PANTHER" id="PTHR24252:SF7">
    <property type="entry name" value="HYALIN"/>
    <property type="match status" value="1"/>
</dbReference>
<evidence type="ECO:0000259" key="5">
    <source>
        <dbReference type="PROSITE" id="PS50240"/>
    </source>
</evidence>
<keyword evidence="4" id="KW-0720">Serine protease</keyword>
<dbReference type="PROSITE" id="PS00135">
    <property type="entry name" value="TRYPSIN_SER"/>
    <property type="match status" value="1"/>
</dbReference>
<dbReference type="Proteomes" id="UP000189670">
    <property type="component" value="Unassembled WGS sequence"/>
</dbReference>
<evidence type="ECO:0000256" key="2">
    <source>
        <dbReference type="ARBA" id="ARBA00022525"/>
    </source>
</evidence>
<dbReference type="EMBL" id="ATBP01002775">
    <property type="protein sequence ID" value="ETR65486.1"/>
    <property type="molecule type" value="Genomic_DNA"/>
</dbReference>
<feature type="domain" description="Peptidase S1" evidence="5">
    <location>
        <begin position="6"/>
        <end position="237"/>
    </location>
</feature>
<dbReference type="Gene3D" id="2.40.10.10">
    <property type="entry name" value="Trypsin-like serine proteases"/>
    <property type="match status" value="1"/>
</dbReference>
<dbReference type="FunFam" id="2.40.10.10:FF:000047">
    <property type="entry name" value="Trypsin eta"/>
    <property type="match status" value="1"/>
</dbReference>
<dbReference type="SUPFAM" id="SSF50494">
    <property type="entry name" value="Trypsin-like serine proteases"/>
    <property type="match status" value="1"/>
</dbReference>
<protein>
    <submittedName>
        <fullName evidence="6">Trypsin</fullName>
    </submittedName>
</protein>